<feature type="compositionally biased region" description="Low complexity" evidence="1">
    <location>
        <begin position="1237"/>
        <end position="1248"/>
    </location>
</feature>
<dbReference type="Gene3D" id="6.10.140.2190">
    <property type="match status" value="1"/>
</dbReference>
<dbReference type="OrthoDB" id="9765957at2"/>
<gene>
    <name evidence="3" type="ORF">SAMN05444338_11028</name>
</gene>
<feature type="signal peptide" evidence="2">
    <location>
        <begin position="1"/>
        <end position="18"/>
    </location>
</feature>
<reference evidence="4" key="1">
    <citation type="submission" date="2016-10" db="EMBL/GenBank/DDBJ databases">
        <authorList>
            <person name="Varghese N."/>
            <person name="Submissions S."/>
        </authorList>
    </citation>
    <scope>NUCLEOTIDE SEQUENCE [LARGE SCALE GENOMIC DNA]</scope>
    <source>
        <strain evidence="4">DSM 15718</strain>
    </source>
</reference>
<name>A0A1H3BID7_9FLAO</name>
<dbReference type="STRING" id="229203.SAMN05444338_11028"/>
<evidence type="ECO:0000313" key="3">
    <source>
        <dbReference type="EMBL" id="SDX41723.1"/>
    </source>
</evidence>
<keyword evidence="4" id="KW-1185">Reference proteome</keyword>
<dbReference type="EMBL" id="FNMV01000010">
    <property type="protein sequence ID" value="SDX41723.1"/>
    <property type="molecule type" value="Genomic_DNA"/>
</dbReference>
<feature type="chain" id="PRO_5011439024" evidence="2">
    <location>
        <begin position="19"/>
        <end position="2657"/>
    </location>
</feature>
<feature type="region of interest" description="Disordered" evidence="1">
    <location>
        <begin position="1485"/>
        <end position="1510"/>
    </location>
</feature>
<evidence type="ECO:0000256" key="1">
    <source>
        <dbReference type="SAM" id="MobiDB-lite"/>
    </source>
</evidence>
<sequence length="2657" mass="271236">MKKIIILLLFFTVAKNFAQTNGITYQAVIMNARGNQLPSVAVPNIPLVEKDVCMIFKFIDEFSNIEYQESIQTKTDQFGMVNLIIGTGTQTAGYAESFKSIVWSSLSKNLVVGINTDGNCSSYTEISNQPFSYVPLAFSALNAENVTGVVAIENGGTNAITVLGAKTNFEIQNVDNTRDIDKPISALTQSGLNRKEDLVNKSINLTIDSESDTKYPTVKAVKTYVDASLNLGSTAVVAEVERATAAENAITANLVAESNARSTADGVLTTNLNSEVTNRTAAVALKEDLANKSTDVSTDGTSDTKYPTVKSVKNYVDASSTSSSSALTAEISRAKTAEIANADAIATETTNRTSADATLTSNLALESLTARAAESANATAIATETTNRISAVALKEDLANKSTDVSTDGTSDTKYPTVKSVKNYVDASSTSSSSALTAEISRAKTAEIANADAIATETTNRISADVTLTSNLALEVSTARAAESANATAIATEATNRTTAVALKEDLANKSTNVSIDGTSDTKYPTVKSVKSYVDASSTSSSSALSTEISRATAAETANATAIATETTNRTAADATLASNLALEASTARAAESANATAIATENTNRTTADATLASNLTLEASTARAAESANATAIATETSNRTTADATLASNLALESSMARAAESANATAIATETSNRSTADLLKEDLANKSTDILTDGASDTKYPSVKSVKTYVDASSTSSSSALAAEISRAKTAEIANADAIATENTNRTAADATLASNLTLEGSTARAAESANVAAIATETTNRTTADALKEDLANKSTDVSTDGASDTKYPTVKSVKSYVDASSTSSSSALTAEISRATGAEATNASTIATETTNRTIADATLESNLALEASTARAAESANVAAIATETTNRTTADALKEDLVNKSTDVSTDGTSDTKYPTVKSVKSYVDASSTSSSSALTAEISRATGAEATNASTIATETANRTIADATLESNLALEASTARAAESANATAIATETTNRATAEAILASNLTIEASTARAAESANATAIVAETTNRTAADLLKEDLANKSTDVSTDGASDTKYPTVKSVKSYVDASSTSSSSALTAEISRAKTAEIANADTIATETTNRTTADLLKEDLANKSNDVTTDGASDTKYPTVKSVKTYVDASSTSGSTALTAEISRAKTAEIANADAIATETTNRTTADATLASNLASEALTARAAESANATAIATETTNRNTADLLKENLTNKSTDVSTDGTSDTKYPTVKSVKNYVDASSTSSSSALTAEISRAKTSEIANADTIATETTNRTTADLLKENLANKSNDVTTDGASDTKYPTVKSVKTYVDVSSTSSSTALTAEISRAKTAEIANADAIANETTDRTTADATLASNLTLEASTARAAESANATAIATETTNRATAEAILASNLTIEASTARAAESANATTIAAETTNRTAADLLKEDLVNKSTDVTTDGTSDTKYPTVKSVKTYVDASSTSGSTALSTEISRATSAEATNASAISTETTNRTAADATLTSNLASEALTARTSEAANATAITTEITNRTNVDLLKEDLVNKSTDVTTDGASDTKYPTVKSVKTYVDASSATSSTALTAEISRAKTAEIANADAIVTETTNRISADASLASNLTLEASTARAAESANATAIATETTNRTTADATLVSNLALEASTARAAESANATAIATETTNRSTADALKEDLANKSTDVSTDGASDSKYPTVKSVKSYVDASSTSNSSALTAEILRAKTAESTNADAIATETTNRTTADATLASNLALEASTARAAESANTTAIATETSNRSTADLLKEDLANKSTDVSTDGTSDTKYPTVKSVKSYVDASSTSSSSALTAEISRAKTAEIANADTIATETINRISADGTLTTSLATEASTARAAESANATAIATESTNRISADVLKEDLANKSTDVSADGTSDTKYPTVKSVKNYVDASSTSSSSALTAEISRAKTSEIANADAIATETTNRTTADGILTTNLALKANLASPTFTGTVSGISATMVGLGDVDNTSDENKPVSTATQTAIDLKANLDSPTLTGTPLAPTATAETNSTQIATTEYVTTAIATSGSNFLPITGGTLSGSLSGTTGDFSSNFSVSSLTLAGASIWEFGISGTSMNLMQGGCCRRLTIDEEGRFGIGANYDPLYQLDVQGDGRFTSAVTATSFKVLDGTASQFLKADGTVDATNYLTSTDATNFVDLTSNQLVAGAKSFSSNVWVNGISFGKNGSQSLFIGESVNDGSAENATAIGFMTLDGNSGSGNTAIGTNSMRNSGATSNNTAVGENAGSGSNTGGYNTLIGKNANVDYNTPSITNASAIGAGAVVLASNTIQLGNTAITDVIASGVYTGSSFKTPTGTSSEFLKADGSVDSNTYLTQSSAGTNFVNLTANQTIDGTKTFSSDVNINGLTIGRGNFNENSNTAIGLGALGNNAGYANTAIGRGALAANDTNGGNTALGYIALANNISGADNVAVGTQSLETNISGSENTAIGKNADVASDGISNSVAIGANAIVTASNTIQLGSDGTGSHTAITNVKTSGAITAASYIKSGGTAIQYLMADGSVSTGAAPVREVADEFSAAANQTDFTLTQTPSVNSKVKLYLNGIRISNTAYNWTGKALIYVPANNGGYDLSADDRIQFDYFY</sequence>
<evidence type="ECO:0000256" key="2">
    <source>
        <dbReference type="SAM" id="SignalP"/>
    </source>
</evidence>
<dbReference type="RefSeq" id="WP_091433159.1">
    <property type="nucleotide sequence ID" value="NZ_FNMV01000010.1"/>
</dbReference>
<feature type="region of interest" description="Disordered" evidence="1">
    <location>
        <begin position="1227"/>
        <end position="1248"/>
    </location>
</feature>
<dbReference type="Proteomes" id="UP000198569">
    <property type="component" value="Unassembled WGS sequence"/>
</dbReference>
<keyword evidence="2" id="KW-0732">Signal</keyword>
<proteinExistence type="predicted"/>
<evidence type="ECO:0000313" key="4">
    <source>
        <dbReference type="Proteomes" id="UP000198569"/>
    </source>
</evidence>
<accession>A0A1H3BID7</accession>
<organism evidence="3 4">
    <name type="scientific">Flavobacterium degerlachei</name>
    <dbReference type="NCBI Taxonomy" id="229203"/>
    <lineage>
        <taxon>Bacteria</taxon>
        <taxon>Pseudomonadati</taxon>
        <taxon>Bacteroidota</taxon>
        <taxon>Flavobacteriia</taxon>
        <taxon>Flavobacteriales</taxon>
        <taxon>Flavobacteriaceae</taxon>
        <taxon>Flavobacterium</taxon>
    </lineage>
</organism>
<protein>
    <submittedName>
        <fullName evidence="3">Uncharacterized protein</fullName>
    </submittedName>
</protein>
<feature type="compositionally biased region" description="Polar residues" evidence="1">
    <location>
        <begin position="1492"/>
        <end position="1510"/>
    </location>
</feature>